<proteinExistence type="predicted"/>
<dbReference type="Proteomes" id="UP000029736">
    <property type="component" value="Unassembled WGS sequence"/>
</dbReference>
<dbReference type="EMBL" id="JPOS01000020">
    <property type="protein sequence ID" value="KGE88113.1"/>
    <property type="molecule type" value="Genomic_DNA"/>
</dbReference>
<reference evidence="3 4" key="1">
    <citation type="journal article" date="2014" name="Int. J. Syst. Evol. Microbiol.">
        <title>Phaeodactylibacter xiamenensis gen. nov., sp. nov., a member of the family Saprospiraceae isolated from the marine alga Phaeodactylum tricornutum.</title>
        <authorList>
            <person name="Chen Z.Jr."/>
            <person name="Lei X."/>
            <person name="Lai Q."/>
            <person name="Li Y."/>
            <person name="Zhang B."/>
            <person name="Zhang J."/>
            <person name="Zhang H."/>
            <person name="Yang L."/>
            <person name="Zheng W."/>
            <person name="Tian Y."/>
            <person name="Yu Z."/>
            <person name="Xu H.Jr."/>
            <person name="Zheng T."/>
        </authorList>
    </citation>
    <scope>NUCLEOTIDE SEQUENCE [LARGE SCALE GENOMIC DNA]</scope>
    <source>
        <strain evidence="3 4">KD52</strain>
    </source>
</reference>
<feature type="compositionally biased region" description="Basic and acidic residues" evidence="1">
    <location>
        <begin position="134"/>
        <end position="145"/>
    </location>
</feature>
<organism evidence="3 4">
    <name type="scientific">Phaeodactylibacter xiamenensis</name>
    <dbReference type="NCBI Taxonomy" id="1524460"/>
    <lineage>
        <taxon>Bacteria</taxon>
        <taxon>Pseudomonadati</taxon>
        <taxon>Bacteroidota</taxon>
        <taxon>Saprospiria</taxon>
        <taxon>Saprospirales</taxon>
        <taxon>Haliscomenobacteraceae</taxon>
        <taxon>Phaeodactylibacter</taxon>
    </lineage>
</organism>
<dbReference type="RefSeq" id="WP_044219277.1">
    <property type="nucleotide sequence ID" value="NZ_JBKAGJ010000028.1"/>
</dbReference>
<evidence type="ECO:0000256" key="1">
    <source>
        <dbReference type="SAM" id="MobiDB-lite"/>
    </source>
</evidence>
<sequence length="314" mass="34414">MKWLTLLFIACTSLALNAQDSPVVYSVDGPARYSPASKGWFNFSPIKTGMPLSKEGRLKLRAGTSVSLLYDEQFATINTRGKHDIATLLTDYGQFQESPYAELLQERVEEASDPFFFYLDDEPGLAASTKPTKPKYESKEGDGHGDADAALLPITTNGGKVAGESFFVSWAPGADVKAPDQYTFRLTDDQGQVLLEETTAEGNLTVNAADVGLKTGEFYRWKATASNDASVGTPLITFQYVDKAELNSALSDLRSTPAYSTAEPAAKLLLEAVTMEDNGFQERAGLRFRKAMGQYPDHDLARALYKAFLWRQGL</sequence>
<keyword evidence="2" id="KW-0732">Signal</keyword>
<dbReference type="AlphaFoldDB" id="A0A098S8Y3"/>
<accession>A0A098S8Y3</accession>
<dbReference type="STRING" id="1524460.IX84_09770"/>
<evidence type="ECO:0000313" key="3">
    <source>
        <dbReference type="EMBL" id="KGE88113.1"/>
    </source>
</evidence>
<name>A0A098S8Y3_9BACT</name>
<feature type="region of interest" description="Disordered" evidence="1">
    <location>
        <begin position="126"/>
        <end position="145"/>
    </location>
</feature>
<feature type="signal peptide" evidence="2">
    <location>
        <begin position="1"/>
        <end position="18"/>
    </location>
</feature>
<gene>
    <name evidence="3" type="ORF">IX84_09770</name>
</gene>
<evidence type="ECO:0000256" key="2">
    <source>
        <dbReference type="SAM" id="SignalP"/>
    </source>
</evidence>
<keyword evidence="4" id="KW-1185">Reference proteome</keyword>
<comment type="caution">
    <text evidence="3">The sequence shown here is derived from an EMBL/GenBank/DDBJ whole genome shotgun (WGS) entry which is preliminary data.</text>
</comment>
<evidence type="ECO:0008006" key="5">
    <source>
        <dbReference type="Google" id="ProtNLM"/>
    </source>
</evidence>
<feature type="chain" id="PRO_5001947775" description="Fibronectin type-III domain-containing protein" evidence="2">
    <location>
        <begin position="19"/>
        <end position="314"/>
    </location>
</feature>
<evidence type="ECO:0000313" key="4">
    <source>
        <dbReference type="Proteomes" id="UP000029736"/>
    </source>
</evidence>
<protein>
    <recommendedName>
        <fullName evidence="5">Fibronectin type-III domain-containing protein</fullName>
    </recommendedName>
</protein>